<protein>
    <submittedName>
        <fullName evidence="2">Uncharacterized protein</fullName>
    </submittedName>
</protein>
<gene>
    <name evidence="2" type="ORF">Pmani_039328</name>
</gene>
<comment type="caution">
    <text evidence="2">The sequence shown here is derived from an EMBL/GenBank/DDBJ whole genome shotgun (WGS) entry which is preliminary data.</text>
</comment>
<reference evidence="2" key="1">
    <citation type="submission" date="2023-11" db="EMBL/GenBank/DDBJ databases">
        <title>Genome assemblies of two species of porcelain crab, Petrolisthes cinctipes and Petrolisthes manimaculis (Anomura: Porcellanidae).</title>
        <authorList>
            <person name="Angst P."/>
        </authorList>
    </citation>
    <scope>NUCLEOTIDE SEQUENCE</scope>
    <source>
        <strain evidence="2">PB745_02</strain>
        <tissue evidence="2">Gill</tissue>
    </source>
</reference>
<accession>A0AAE1NEG0</accession>
<sequence>MEPLCCHIKEALTMEQRNGTNPTTTRTRGDNEGGGYREKWLQPCYDHSSPVGIPVQGSHQARGHTRSGVTPGQGSQESKGHNRSWVTGVQGSYQARGHTKPGTIQ</sequence>
<feature type="non-terminal residue" evidence="2">
    <location>
        <position position="1"/>
    </location>
</feature>
<feature type="compositionally biased region" description="Basic and acidic residues" evidence="1">
    <location>
        <begin position="27"/>
        <end position="40"/>
    </location>
</feature>
<evidence type="ECO:0000313" key="3">
    <source>
        <dbReference type="Proteomes" id="UP001292094"/>
    </source>
</evidence>
<feature type="compositionally biased region" description="Polar residues" evidence="1">
    <location>
        <begin position="84"/>
        <end position="93"/>
    </location>
</feature>
<feature type="compositionally biased region" description="Polar residues" evidence="1">
    <location>
        <begin position="67"/>
        <end position="77"/>
    </location>
</feature>
<feature type="compositionally biased region" description="Low complexity" evidence="1">
    <location>
        <begin position="17"/>
        <end position="26"/>
    </location>
</feature>
<dbReference type="AlphaFoldDB" id="A0AAE1NEG0"/>
<dbReference type="Proteomes" id="UP001292094">
    <property type="component" value="Unassembled WGS sequence"/>
</dbReference>
<dbReference type="EMBL" id="JAWZYT010006750">
    <property type="protein sequence ID" value="KAK4287602.1"/>
    <property type="molecule type" value="Genomic_DNA"/>
</dbReference>
<feature type="region of interest" description="Disordered" evidence="1">
    <location>
        <begin position="13"/>
        <end position="105"/>
    </location>
</feature>
<proteinExistence type="predicted"/>
<evidence type="ECO:0000313" key="2">
    <source>
        <dbReference type="EMBL" id="KAK4287602.1"/>
    </source>
</evidence>
<name>A0AAE1NEG0_9EUCA</name>
<keyword evidence="3" id="KW-1185">Reference proteome</keyword>
<evidence type="ECO:0000256" key="1">
    <source>
        <dbReference type="SAM" id="MobiDB-lite"/>
    </source>
</evidence>
<organism evidence="2 3">
    <name type="scientific">Petrolisthes manimaculis</name>
    <dbReference type="NCBI Taxonomy" id="1843537"/>
    <lineage>
        <taxon>Eukaryota</taxon>
        <taxon>Metazoa</taxon>
        <taxon>Ecdysozoa</taxon>
        <taxon>Arthropoda</taxon>
        <taxon>Crustacea</taxon>
        <taxon>Multicrustacea</taxon>
        <taxon>Malacostraca</taxon>
        <taxon>Eumalacostraca</taxon>
        <taxon>Eucarida</taxon>
        <taxon>Decapoda</taxon>
        <taxon>Pleocyemata</taxon>
        <taxon>Anomura</taxon>
        <taxon>Galatheoidea</taxon>
        <taxon>Porcellanidae</taxon>
        <taxon>Petrolisthes</taxon>
    </lineage>
</organism>